<keyword evidence="8 14" id="KW-0472">Membrane</keyword>
<evidence type="ECO:0000256" key="11">
    <source>
        <dbReference type="ARBA" id="ARBA00023286"/>
    </source>
</evidence>
<keyword evidence="9" id="KW-0675">Receptor</keyword>
<dbReference type="GO" id="GO:1901701">
    <property type="term" value="P:cellular response to oxygen-containing compound"/>
    <property type="evidence" value="ECO:0007669"/>
    <property type="project" value="UniProtKB-ARBA"/>
</dbReference>
<dbReference type="InterPro" id="IPR001828">
    <property type="entry name" value="ANF_lig-bd_rcpt"/>
</dbReference>
<evidence type="ECO:0000256" key="9">
    <source>
        <dbReference type="ARBA" id="ARBA00023170"/>
    </source>
</evidence>
<comment type="similarity">
    <text evidence="2">Belongs to the glutamate-gated ion channel (TC 1.A.10.1) family.</text>
</comment>
<dbReference type="EMBL" id="JAVXUP010000657">
    <property type="protein sequence ID" value="KAK3023419.1"/>
    <property type="molecule type" value="Genomic_DNA"/>
</dbReference>
<dbReference type="FunFam" id="3.40.50.2300:FF:000081">
    <property type="entry name" value="Glutamate receptor"/>
    <property type="match status" value="2"/>
</dbReference>
<keyword evidence="11" id="KW-1071">Ligand-gated ion channel</keyword>
<evidence type="ECO:0000256" key="15">
    <source>
        <dbReference type="SAM" id="SignalP"/>
    </source>
</evidence>
<dbReference type="FunFam" id="3.40.190.10:FF:000175">
    <property type="entry name" value="Glutamate receptor"/>
    <property type="match status" value="2"/>
</dbReference>
<keyword evidence="10" id="KW-0325">Glycoprotein</keyword>
<sequence length="1904" mass="210063">MMSGGKIGIFESGNFIMNLVWLLLLVFSNACSSDGEVSINVSKRPDVVNIGSIFTFESVIGKVAKVAIEAAIEDVNSNPAVLAGTKLKLTMHDSNFSGLLSIIEAVRSMGGDTVAVIGPQSSVTAHVISHVANELHVPLLSFSATDPTLSSLQYPFFVRTTQNDLFQMAAIADIVKYYEWREVITIYVDDDHGRNGIAALGDQLAARRCKISYKAPLNPQASQADIRDVLVKVALLESRIFVVHSNAGWTWGLDVLALAQNLGMMGTGYVWIATNWLSTKLDTDASLPPEAINNIQGLITLRMYTPDSELKRNFVSRWSNLTSKETASGPMGLNSYGLYAYDTVWLLAHAIDAFFSQGGSISFSNDSRLKELYGGCLNHNAVSIFNGGNLLLDSILQVNMTGVTGLYKFASDRNIIRPAFEVINVIGTGVSKIGHWSNYSGLSVVPPETLYMKPPDAFMSTQQLYGVIWPGQTIEKPRGWVFPQKGRQLRIGVPNRVSYREFVAVGPGIDMFKGYCIDVFTAALSLLPYAVPYKFFPFGDGRNSPSGTELVRLMAADVYDAVVGDVAIITNRTKMADFTQPYIESGLAVVAPVRKLNSSTWAFLRPFTYQMWCVTGIFFLVVGAVVWILEHRTNDDFRGPPRRQIVTILWFSFSTWFFAHRENTVSTLGRLVLVIWLSVVLIINSSYTASLTSILTVQQLSSPIEGIESLAASKDPVGYQQGSFARNYLMEEYKIHESRLIPLNTPEDYEKALKDGPKNGGVAAIVDERAYMELFLSSRCEFSIVGQEFTKSGWGFAFPRDSPLAVDMSTAILKLSENGELQRIHDKWLMRSACSSQGAKLAVDRLELKSFSGLFIICGLACSLALLVYLILMLQKFARHKTESESSGQRSRSGRLQTFLSFVDEKEEPVKTRSKQRQLEGGSSRGTDEDASMDGSMRIRTEMPSNRGVGLELEGNFVMNLVWVALLVFCNACSSDGGVSNNVSKRPDVVNIGSILTFESVIGKVAKIAMEAAVEDVNSNPTVLAGTKLKLTMHDSNFSGFSGIIEALRFMEGDTVALIGPQSSVTAHVISHVANELHVPLLSFSATDPTLSSLQYPFFVRTTQNDLFQMAAIADIVKYYEWREVIAIYVDDDHGRNGIAALGDQLAARRCKISYKAPLNPQASQADIRDVLVKVALLESRIFVIHSYAGWGLDVLALAQYLGMMDTGYVWIATNWLSTKLDTDASLHPEAINNIQGLITLRMYTPDSELKRNFVSRWSNLTGKETASGPMGLNSYGLYAYDTVWLLAHAIAAFFSQGGSISFSKDTRLNELHGGSLNLSAMSIFNGGNLLLDNILQVNMTGVTGPYKFASDRNVIRPAFEVINVIGSGATRIGYWSNYSGLSVVPPETLYMKPPDAFMSTQKLYGVIWPGQTTQKPRGWVFPQNGRQLRIGVPNRVSYREFIAVGPGTEMVKGYCIDVFTAALNLLPYAIPYKFFPFGDDRNNPSCTELVRLMTADVYDAVVGDVAIITNRTKMADFTQPYIESGLAVVAPIRKLNSSSWAFLRPFSYQMWCVTGFFFLMVGAVVWILEHRLNDDFRGPPRRQIVTILWFSFSTLFFAHRENTVSTLGRLVLVIWLFVVLIINSSYTASLTSILTVQQLSSPIKGIESLAASNDPIGYQQGSFARNYLMEEYNIHESRLIPLNTPEDYEKALKDGPKNGGVAAVVDERAYLELFLSSRCEFSIVGQEFTKSGWGFAFPRDSPLAVDMSTAILKLSENGELQRIHDKWLMRSACSSQGAKLAVRRLQLKSFSGLFLLCGGACSLALLVYFIVMLRKFTRHYTESESSGQSSRSGRLQTFLSFVDEKEESVKSGSKQRRLEGASSRGTDEDASMDGSVRIRTEIPSNGGVGLELEGAKATQSFTS</sequence>
<evidence type="ECO:0000256" key="14">
    <source>
        <dbReference type="SAM" id="Phobius"/>
    </source>
</evidence>
<evidence type="ECO:0000259" key="16">
    <source>
        <dbReference type="SMART" id="SM00079"/>
    </source>
</evidence>
<dbReference type="SMART" id="SM00079">
    <property type="entry name" value="PBPe"/>
    <property type="match status" value="2"/>
</dbReference>
<evidence type="ECO:0000256" key="1">
    <source>
        <dbReference type="ARBA" id="ARBA00004141"/>
    </source>
</evidence>
<dbReference type="Gene3D" id="3.40.50.2300">
    <property type="match status" value="4"/>
</dbReference>
<feature type="transmembrane region" description="Helical" evidence="14">
    <location>
        <begin position="671"/>
        <end position="695"/>
    </location>
</feature>
<keyword evidence="6 14" id="KW-1133">Transmembrane helix</keyword>
<dbReference type="CDD" id="cd13686">
    <property type="entry name" value="GluR_Plant"/>
    <property type="match status" value="2"/>
</dbReference>
<accession>A0AA88WCA3</accession>
<evidence type="ECO:0000256" key="12">
    <source>
        <dbReference type="ARBA" id="ARBA00023303"/>
    </source>
</evidence>
<feature type="transmembrane region" description="Helical" evidence="14">
    <location>
        <begin position="1611"/>
        <end position="1635"/>
    </location>
</feature>
<feature type="transmembrane region" description="Helical" evidence="14">
    <location>
        <begin position="1549"/>
        <end position="1569"/>
    </location>
</feature>
<comment type="subcellular location">
    <subcellularLocation>
        <location evidence="1">Membrane</location>
        <topology evidence="1">Multi-pass membrane protein</topology>
    </subcellularLocation>
</comment>
<feature type="region of interest" description="Disordered" evidence="13">
    <location>
        <begin position="1847"/>
        <end position="1904"/>
    </location>
</feature>
<feature type="domain" description="Ionotropic glutamate receptor C-terminal" evidence="16">
    <location>
        <begin position="1430"/>
        <end position="1771"/>
    </location>
</feature>
<evidence type="ECO:0000256" key="13">
    <source>
        <dbReference type="SAM" id="MobiDB-lite"/>
    </source>
</evidence>
<evidence type="ECO:0000256" key="3">
    <source>
        <dbReference type="ARBA" id="ARBA00022448"/>
    </source>
</evidence>
<evidence type="ECO:0000313" key="18">
    <source>
        <dbReference type="Proteomes" id="UP001188597"/>
    </source>
</evidence>
<dbReference type="FunFam" id="1.10.287.70:FF:000037">
    <property type="entry name" value="Glutamate receptor"/>
    <property type="match status" value="2"/>
</dbReference>
<organism evidence="17 18">
    <name type="scientific">Escallonia herrerae</name>
    <dbReference type="NCBI Taxonomy" id="1293975"/>
    <lineage>
        <taxon>Eukaryota</taxon>
        <taxon>Viridiplantae</taxon>
        <taxon>Streptophyta</taxon>
        <taxon>Embryophyta</taxon>
        <taxon>Tracheophyta</taxon>
        <taxon>Spermatophyta</taxon>
        <taxon>Magnoliopsida</taxon>
        <taxon>eudicotyledons</taxon>
        <taxon>Gunneridae</taxon>
        <taxon>Pentapetalae</taxon>
        <taxon>asterids</taxon>
        <taxon>campanulids</taxon>
        <taxon>Escalloniales</taxon>
        <taxon>Escalloniaceae</taxon>
        <taxon>Escallonia</taxon>
    </lineage>
</organism>
<feature type="signal peptide" evidence="15">
    <location>
        <begin position="1"/>
        <end position="33"/>
    </location>
</feature>
<evidence type="ECO:0000256" key="4">
    <source>
        <dbReference type="ARBA" id="ARBA00022692"/>
    </source>
</evidence>
<gene>
    <name evidence="17" type="ORF">RJ639_042807</name>
</gene>
<keyword evidence="4 14" id="KW-0812">Transmembrane</keyword>
<keyword evidence="12" id="KW-0407">Ion channel</keyword>
<evidence type="ECO:0000256" key="6">
    <source>
        <dbReference type="ARBA" id="ARBA00022989"/>
    </source>
</evidence>
<dbReference type="PANTHER" id="PTHR18966">
    <property type="entry name" value="IONOTROPIC GLUTAMATE RECEPTOR"/>
    <property type="match status" value="1"/>
</dbReference>
<evidence type="ECO:0000256" key="2">
    <source>
        <dbReference type="ARBA" id="ARBA00008685"/>
    </source>
</evidence>
<dbReference type="Pfam" id="PF00060">
    <property type="entry name" value="Lig_chan"/>
    <property type="match status" value="2"/>
</dbReference>
<dbReference type="GO" id="GO:0009611">
    <property type="term" value="P:response to wounding"/>
    <property type="evidence" value="ECO:0007669"/>
    <property type="project" value="UniProtKB-ARBA"/>
</dbReference>
<feature type="transmembrane region" description="Helical" evidence="14">
    <location>
        <begin position="1794"/>
        <end position="1814"/>
    </location>
</feature>
<dbReference type="Proteomes" id="UP001188597">
    <property type="component" value="Unassembled WGS sequence"/>
</dbReference>
<dbReference type="SUPFAM" id="SSF53822">
    <property type="entry name" value="Periplasmic binding protein-like I"/>
    <property type="match status" value="2"/>
</dbReference>
<dbReference type="GO" id="GO:0016020">
    <property type="term" value="C:membrane"/>
    <property type="evidence" value="ECO:0007669"/>
    <property type="project" value="UniProtKB-SubCell"/>
</dbReference>
<reference evidence="17" key="1">
    <citation type="submission" date="2022-12" db="EMBL/GenBank/DDBJ databases">
        <title>Draft genome assemblies for two species of Escallonia (Escalloniales).</title>
        <authorList>
            <person name="Chanderbali A."/>
            <person name="Dervinis C."/>
            <person name="Anghel I."/>
            <person name="Soltis D."/>
            <person name="Soltis P."/>
            <person name="Zapata F."/>
        </authorList>
    </citation>
    <scope>NUCLEOTIDE SEQUENCE</scope>
    <source>
        <strain evidence="17">UCBG64.0493</strain>
        <tissue evidence="17">Leaf</tissue>
    </source>
</reference>
<evidence type="ECO:0000256" key="7">
    <source>
        <dbReference type="ARBA" id="ARBA00023065"/>
    </source>
</evidence>
<protein>
    <recommendedName>
        <fullName evidence="16">Ionotropic glutamate receptor C-terminal domain-containing protein</fullName>
    </recommendedName>
</protein>
<feature type="transmembrane region" description="Helical" evidence="14">
    <location>
        <begin position="854"/>
        <end position="874"/>
    </location>
</feature>
<dbReference type="GO" id="GO:0015276">
    <property type="term" value="F:ligand-gated monoatomic ion channel activity"/>
    <property type="evidence" value="ECO:0007669"/>
    <property type="project" value="InterPro"/>
</dbReference>
<feature type="chain" id="PRO_5041739461" description="Ionotropic glutamate receptor C-terminal domain-containing protein" evidence="15">
    <location>
        <begin position="34"/>
        <end position="1904"/>
    </location>
</feature>
<evidence type="ECO:0000256" key="8">
    <source>
        <dbReference type="ARBA" id="ARBA00023136"/>
    </source>
</evidence>
<dbReference type="SUPFAM" id="SSF53850">
    <property type="entry name" value="Periplasmic binding protein-like II"/>
    <property type="match status" value="2"/>
</dbReference>
<dbReference type="PRINTS" id="PR01176">
    <property type="entry name" value="GABABRECEPTR"/>
</dbReference>
<feature type="transmembrane region" description="Helical" evidence="14">
    <location>
        <begin position="641"/>
        <end position="659"/>
    </location>
</feature>
<evidence type="ECO:0000256" key="10">
    <source>
        <dbReference type="ARBA" id="ARBA00023180"/>
    </source>
</evidence>
<dbReference type="Pfam" id="PF01094">
    <property type="entry name" value="ANF_receptor"/>
    <property type="match status" value="2"/>
</dbReference>
<dbReference type="InterPro" id="IPR044440">
    <property type="entry name" value="GABAb_receptor_plant_PBP1"/>
</dbReference>
<name>A0AA88WCA3_9ASTE</name>
<dbReference type="Gene3D" id="3.40.190.10">
    <property type="entry name" value="Periplasmic binding protein-like II"/>
    <property type="match status" value="4"/>
</dbReference>
<dbReference type="InterPro" id="IPR015683">
    <property type="entry name" value="Ionotropic_Glu_rcpt"/>
</dbReference>
<feature type="domain" description="Ionotropic glutamate receptor C-terminal" evidence="16">
    <location>
        <begin position="490"/>
        <end position="831"/>
    </location>
</feature>
<keyword evidence="7" id="KW-0406">Ion transport</keyword>
<feature type="region of interest" description="Disordered" evidence="13">
    <location>
        <begin position="905"/>
        <end position="936"/>
    </location>
</feature>
<evidence type="ECO:0000256" key="5">
    <source>
        <dbReference type="ARBA" id="ARBA00022729"/>
    </source>
</evidence>
<proteinExistence type="inferred from homology"/>
<dbReference type="FunFam" id="3.40.190.10:FF:000054">
    <property type="entry name" value="Glutamate receptor"/>
    <property type="match status" value="2"/>
</dbReference>
<dbReference type="Gene3D" id="1.10.287.70">
    <property type="match status" value="2"/>
</dbReference>
<dbReference type="GO" id="GO:0007165">
    <property type="term" value="P:signal transduction"/>
    <property type="evidence" value="ECO:0007669"/>
    <property type="project" value="UniProtKB-ARBA"/>
</dbReference>
<evidence type="ECO:0000313" key="17">
    <source>
        <dbReference type="EMBL" id="KAK3023419.1"/>
    </source>
</evidence>
<dbReference type="CDD" id="cd19990">
    <property type="entry name" value="PBP1_GABAb_receptor_plant"/>
    <property type="match status" value="2"/>
</dbReference>
<dbReference type="InterPro" id="IPR028082">
    <property type="entry name" value="Peripla_BP_I"/>
</dbReference>
<keyword evidence="3" id="KW-0813">Transport</keyword>
<keyword evidence="5 15" id="KW-0732">Signal</keyword>
<comment type="caution">
    <text evidence="17">The sequence shown here is derived from an EMBL/GenBank/DDBJ whole genome shotgun (WGS) entry which is preliminary data.</text>
</comment>
<keyword evidence="18" id="KW-1185">Reference proteome</keyword>
<feature type="transmembrane region" description="Helical" evidence="14">
    <location>
        <begin position="609"/>
        <end position="629"/>
    </location>
</feature>
<dbReference type="InterPro" id="IPR001320">
    <property type="entry name" value="Iontro_rcpt_C"/>
</dbReference>